<evidence type="ECO:0000313" key="2">
    <source>
        <dbReference type="Proteomes" id="UP000429552"/>
    </source>
</evidence>
<sequence>MPCHRGSVAQRCASSSAAVVLASAMVVTVSSVVRSANLPAAREREWHWVSCLGCGPPSRRWVELSNAAGQPAAVAGISDVRAVNRARWGALAAMVRRAAQELWHRH</sequence>
<dbReference type="Proteomes" id="UP000429552">
    <property type="component" value="Unassembled WGS sequence"/>
</dbReference>
<organism evidence="1 2">
    <name type="scientific">Streptomyces nigrescens</name>
    <dbReference type="NCBI Taxonomy" id="1920"/>
    <lineage>
        <taxon>Bacteria</taxon>
        <taxon>Bacillati</taxon>
        <taxon>Actinomycetota</taxon>
        <taxon>Actinomycetes</taxon>
        <taxon>Kitasatosporales</taxon>
        <taxon>Streptomycetaceae</taxon>
        <taxon>Streptomyces</taxon>
    </lineage>
</organism>
<gene>
    <name evidence="1" type="ORF">Sliba_19480</name>
</gene>
<proteinExistence type="predicted"/>
<dbReference type="AlphaFoldDB" id="A0A640TI79"/>
<reference evidence="1 2" key="1">
    <citation type="submission" date="2019-12" db="EMBL/GenBank/DDBJ databases">
        <title>Whole genome shotgun sequence of Streptomyces libani subsp. libani NBRC 13452.</title>
        <authorList>
            <person name="Ichikawa N."/>
            <person name="Kimura A."/>
            <person name="Kitahashi Y."/>
            <person name="Komaki H."/>
            <person name="Tamura T."/>
        </authorList>
    </citation>
    <scope>NUCLEOTIDE SEQUENCE [LARGE SCALE GENOMIC DNA]</scope>
    <source>
        <strain evidence="1 2">NBRC 13452</strain>
    </source>
</reference>
<accession>A0A640TI79</accession>
<dbReference type="EMBL" id="BLIP01000001">
    <property type="protein sequence ID" value="GFE21495.1"/>
    <property type="molecule type" value="Genomic_DNA"/>
</dbReference>
<evidence type="ECO:0000313" key="1">
    <source>
        <dbReference type="EMBL" id="GFE21495.1"/>
    </source>
</evidence>
<name>A0A640TI79_STRNI</name>
<protein>
    <submittedName>
        <fullName evidence="1">Uncharacterized protein</fullName>
    </submittedName>
</protein>
<comment type="caution">
    <text evidence="1">The sequence shown here is derived from an EMBL/GenBank/DDBJ whole genome shotgun (WGS) entry which is preliminary data.</text>
</comment>